<dbReference type="Gene3D" id="3.10.490.10">
    <property type="entry name" value="Gamma-glutamyl cyclotransferase-like"/>
    <property type="match status" value="1"/>
</dbReference>
<keyword evidence="2" id="KW-0812">Transmembrane</keyword>
<feature type="region of interest" description="Disordered" evidence="1">
    <location>
        <begin position="491"/>
        <end position="529"/>
    </location>
</feature>
<dbReference type="AlphaFoldDB" id="A0A561WFW5"/>
<dbReference type="EMBL" id="VIXA01000002">
    <property type="protein sequence ID" value="TWG22770.1"/>
    <property type="molecule type" value="Genomic_DNA"/>
</dbReference>
<organism evidence="3 4">
    <name type="scientific">Micromonospora palomenae</name>
    <dbReference type="NCBI Taxonomy" id="1461247"/>
    <lineage>
        <taxon>Bacteria</taxon>
        <taxon>Bacillati</taxon>
        <taxon>Actinomycetota</taxon>
        <taxon>Actinomycetes</taxon>
        <taxon>Micromonosporales</taxon>
        <taxon>Micromonosporaceae</taxon>
        <taxon>Micromonospora</taxon>
    </lineage>
</organism>
<feature type="transmembrane region" description="Helical" evidence="2">
    <location>
        <begin position="231"/>
        <end position="249"/>
    </location>
</feature>
<name>A0A561WFW5_9ACTN</name>
<proteinExistence type="predicted"/>
<feature type="transmembrane region" description="Helical" evidence="2">
    <location>
        <begin position="21"/>
        <end position="50"/>
    </location>
</feature>
<keyword evidence="3" id="KW-0808">Transferase</keyword>
<dbReference type="SUPFAM" id="SSF110857">
    <property type="entry name" value="Gamma-glutamyl cyclotransferase-like"/>
    <property type="match status" value="1"/>
</dbReference>
<keyword evidence="4" id="KW-1185">Reference proteome</keyword>
<dbReference type="GO" id="GO:0016740">
    <property type="term" value="F:transferase activity"/>
    <property type="evidence" value="ECO:0007669"/>
    <property type="project" value="UniProtKB-KW"/>
</dbReference>
<comment type="caution">
    <text evidence="3">The sequence shown here is derived from an EMBL/GenBank/DDBJ whole genome shotgun (WGS) entry which is preliminary data.</text>
</comment>
<accession>A0A561WFW5</accession>
<dbReference type="InterPro" id="IPR013024">
    <property type="entry name" value="GGCT-like"/>
</dbReference>
<protein>
    <submittedName>
        <fullName evidence="3">Gamma-glutamyl AIG2-like cyclotransferase</fullName>
    </submittedName>
</protein>
<evidence type="ECO:0000313" key="3">
    <source>
        <dbReference type="EMBL" id="TWG22770.1"/>
    </source>
</evidence>
<dbReference type="CDD" id="cd06661">
    <property type="entry name" value="GGCT_like"/>
    <property type="match status" value="1"/>
</dbReference>
<feature type="transmembrane region" description="Helical" evidence="2">
    <location>
        <begin position="83"/>
        <end position="108"/>
    </location>
</feature>
<keyword evidence="2" id="KW-0472">Membrane</keyword>
<evidence type="ECO:0000256" key="1">
    <source>
        <dbReference type="SAM" id="MobiDB-lite"/>
    </source>
</evidence>
<gene>
    <name evidence="3" type="ORF">FHX75_121304</name>
</gene>
<reference evidence="3 4" key="1">
    <citation type="submission" date="2019-06" db="EMBL/GenBank/DDBJ databases">
        <title>Sequencing the genomes of 1000 actinobacteria strains.</title>
        <authorList>
            <person name="Klenk H.-P."/>
        </authorList>
    </citation>
    <scope>NUCLEOTIDE SEQUENCE [LARGE SCALE GENOMIC DNA]</scope>
    <source>
        <strain evidence="3 4">DSM 102131</strain>
    </source>
</reference>
<evidence type="ECO:0000256" key="2">
    <source>
        <dbReference type="SAM" id="Phobius"/>
    </source>
</evidence>
<sequence>MRLHRYRVHPRIRTSLAVRVGRLRLPAIVAVYALACLFAASLLAVTLAMVSAKGVNFGAAFRRALATIFSPGEILLADGESPAYYLFGGIASLLGILFPIFLLGAFVFKLFQQDPLVWRETVSLEPRPNRPPVLCFRFYNGTTSTLSRISIQVIARVRSTGSPGTVSNMELHVRTGDGDREEPEASWPYARSGVPFTITAALGDGLTAQETSEGTMICLPGRDEAVDKRRVSFLLLASGIMLATGNNFFSAREYRASEDLLLGHFQEIGTDYQTPPKTWSGWPNFDGNGEIYVFGYGSLVSPESVELTLGHDVDRARFNYAILAGWRRSWNVASDKGSHPERTFRLADGSEYTGVTVVLGIEESRAVAGCNGSVFPVSRQDLSLLDVRERNYERREVSKSVTWAGKPDECTVYTYVPTAEATAKLAAAQAIGRPINIRAGYLDLVRRAYEQINQWASYQRTTPRPPFPVDEMAVEIDPGLAPPIQRAMSSSYFGDPRMARPVPDGRPVADDTGVGGRNESYPAGHLDQA</sequence>
<evidence type="ECO:0000313" key="4">
    <source>
        <dbReference type="Proteomes" id="UP000319927"/>
    </source>
</evidence>
<dbReference type="Proteomes" id="UP000319927">
    <property type="component" value="Unassembled WGS sequence"/>
</dbReference>
<dbReference type="InterPro" id="IPR036568">
    <property type="entry name" value="GGCT-like_sf"/>
</dbReference>
<keyword evidence="2" id="KW-1133">Transmembrane helix</keyword>